<keyword evidence="2" id="KW-0812">Transmembrane</keyword>
<evidence type="ECO:0000313" key="4">
    <source>
        <dbReference type="Ensembl" id="ENSACIP00000016137.1"/>
    </source>
</evidence>
<proteinExistence type="predicted"/>
<feature type="transmembrane region" description="Helical" evidence="2">
    <location>
        <begin position="12"/>
        <end position="31"/>
    </location>
</feature>
<dbReference type="AlphaFoldDB" id="A0A3Q0S088"/>
<dbReference type="GO" id="GO:0006955">
    <property type="term" value="P:immune response"/>
    <property type="evidence" value="ECO:0007669"/>
    <property type="project" value="InterPro"/>
</dbReference>
<reference evidence="4" key="2">
    <citation type="submission" date="2025-09" db="UniProtKB">
        <authorList>
            <consortium name="Ensembl"/>
        </authorList>
    </citation>
    <scope>IDENTIFICATION</scope>
</reference>
<dbReference type="Gene3D" id="2.40.50.40">
    <property type="match status" value="1"/>
</dbReference>
<dbReference type="Ensembl" id="ENSACIT00000016564.1">
    <property type="protein sequence ID" value="ENSACIP00000016137.1"/>
    <property type="gene ID" value="ENSACIG00000012551.1"/>
</dbReference>
<dbReference type="InterPro" id="IPR001811">
    <property type="entry name" value="Chemokine_IL8-like_dom"/>
</dbReference>
<keyword evidence="1" id="KW-0202">Cytokine</keyword>
<dbReference type="GeneTree" id="ENSGT01140000286433"/>
<dbReference type="InterPro" id="IPR036048">
    <property type="entry name" value="Interleukin_8-like_sf"/>
</dbReference>
<dbReference type="GO" id="GO:0008009">
    <property type="term" value="F:chemokine activity"/>
    <property type="evidence" value="ECO:0007669"/>
    <property type="project" value="InterPro"/>
</dbReference>
<accession>A0A3Q0S088</accession>
<feature type="domain" description="Chemokine interleukin-8-like" evidence="3">
    <location>
        <begin position="34"/>
        <end position="74"/>
    </location>
</feature>
<dbReference type="Proteomes" id="UP000261340">
    <property type="component" value="Unplaced"/>
</dbReference>
<name>A0A3Q0S088_AMPCI</name>
<evidence type="ECO:0000313" key="5">
    <source>
        <dbReference type="Proteomes" id="UP000261340"/>
    </source>
</evidence>
<keyword evidence="5" id="KW-1185">Reference proteome</keyword>
<reference evidence="4" key="1">
    <citation type="submission" date="2025-08" db="UniProtKB">
        <authorList>
            <consortium name="Ensembl"/>
        </authorList>
    </citation>
    <scope>IDENTIFICATION</scope>
</reference>
<evidence type="ECO:0000256" key="2">
    <source>
        <dbReference type="SAM" id="Phobius"/>
    </source>
</evidence>
<dbReference type="GO" id="GO:0005615">
    <property type="term" value="C:extracellular space"/>
    <property type="evidence" value="ECO:0007669"/>
    <property type="project" value="UniProtKB-KW"/>
</dbReference>
<keyword evidence="2" id="KW-0472">Membrane</keyword>
<dbReference type="Pfam" id="PF00048">
    <property type="entry name" value="IL8"/>
    <property type="match status" value="1"/>
</dbReference>
<keyword evidence="2" id="KW-1133">Transmembrane helix</keyword>
<evidence type="ECO:0000256" key="1">
    <source>
        <dbReference type="ARBA" id="ARBA00022514"/>
    </source>
</evidence>
<dbReference type="SUPFAM" id="SSF54117">
    <property type="entry name" value="Interleukin 8-like chemokines"/>
    <property type="match status" value="1"/>
</dbReference>
<sequence>MYNSCVRTPKNHIFVIITLLISYSNCSIGYVNEIKRNIVSYTMQQADGDCNITAVLYQEAKACVCANPRNNWVPMEMIRLNNRAAICKITQHTLTMTYTLGNYAH</sequence>
<protein>
    <recommendedName>
        <fullName evidence="3">Chemokine interleukin-8-like domain-containing protein</fullName>
    </recommendedName>
</protein>
<organism evidence="4 5">
    <name type="scientific">Amphilophus citrinellus</name>
    <name type="common">Midas cichlid</name>
    <name type="synonym">Cichlasoma citrinellum</name>
    <dbReference type="NCBI Taxonomy" id="61819"/>
    <lineage>
        <taxon>Eukaryota</taxon>
        <taxon>Metazoa</taxon>
        <taxon>Chordata</taxon>
        <taxon>Craniata</taxon>
        <taxon>Vertebrata</taxon>
        <taxon>Euteleostomi</taxon>
        <taxon>Actinopterygii</taxon>
        <taxon>Neopterygii</taxon>
        <taxon>Teleostei</taxon>
        <taxon>Neoteleostei</taxon>
        <taxon>Acanthomorphata</taxon>
        <taxon>Ovalentaria</taxon>
        <taxon>Cichlomorphae</taxon>
        <taxon>Cichliformes</taxon>
        <taxon>Cichlidae</taxon>
        <taxon>New World cichlids</taxon>
        <taxon>Cichlasomatinae</taxon>
        <taxon>Heroini</taxon>
        <taxon>Amphilophus</taxon>
    </lineage>
</organism>
<evidence type="ECO:0000259" key="3">
    <source>
        <dbReference type="Pfam" id="PF00048"/>
    </source>
</evidence>